<dbReference type="OrthoDB" id="6151487at2759"/>
<name>A0A812D6W0_ACAPH</name>
<feature type="coiled-coil region" evidence="1">
    <location>
        <begin position="17"/>
        <end position="54"/>
    </location>
</feature>
<evidence type="ECO:0000256" key="2">
    <source>
        <dbReference type="SAM" id="MobiDB-lite"/>
    </source>
</evidence>
<accession>A0A812D6W0</accession>
<evidence type="ECO:0000256" key="1">
    <source>
        <dbReference type="SAM" id="Coils"/>
    </source>
</evidence>
<keyword evidence="1" id="KW-0175">Coiled coil</keyword>
<reference evidence="3" key="1">
    <citation type="submission" date="2021-01" db="EMBL/GenBank/DDBJ databases">
        <authorList>
            <person name="Li R."/>
            <person name="Bekaert M."/>
        </authorList>
    </citation>
    <scope>NUCLEOTIDE SEQUENCE</scope>
    <source>
        <strain evidence="3">Farmed</strain>
    </source>
</reference>
<organism evidence="3 4">
    <name type="scientific">Acanthosepion pharaonis</name>
    <name type="common">Pharaoh cuttlefish</name>
    <name type="synonym">Sepia pharaonis</name>
    <dbReference type="NCBI Taxonomy" id="158019"/>
    <lineage>
        <taxon>Eukaryota</taxon>
        <taxon>Metazoa</taxon>
        <taxon>Spiralia</taxon>
        <taxon>Lophotrochozoa</taxon>
        <taxon>Mollusca</taxon>
        <taxon>Cephalopoda</taxon>
        <taxon>Coleoidea</taxon>
        <taxon>Decapodiformes</taxon>
        <taxon>Sepiida</taxon>
        <taxon>Sepiina</taxon>
        <taxon>Sepiidae</taxon>
        <taxon>Acanthosepion</taxon>
    </lineage>
</organism>
<protein>
    <submittedName>
        <fullName evidence="3">Uncharacterized protein</fullName>
    </submittedName>
</protein>
<dbReference type="AlphaFoldDB" id="A0A812D6W0"/>
<keyword evidence="4" id="KW-1185">Reference proteome</keyword>
<proteinExistence type="predicted"/>
<feature type="region of interest" description="Disordered" evidence="2">
    <location>
        <begin position="117"/>
        <end position="137"/>
    </location>
</feature>
<evidence type="ECO:0000313" key="4">
    <source>
        <dbReference type="Proteomes" id="UP000597762"/>
    </source>
</evidence>
<evidence type="ECO:0000313" key="3">
    <source>
        <dbReference type="EMBL" id="CAE1291000.1"/>
    </source>
</evidence>
<sequence length="157" mass="18766">MWVELSHCDINFIRAQDKVLLSQLQQCQDNIERLKRQRQQAAEQQHELQSLDDDSYWEDWEISEFDMEDKKNFGHQSLNSKRFAHSNPELSKSLLATYNGNCPSIKKDLEIQKENLRRSGGQELKKKERKKHKGLDDNFEGEKHELIRWRLDIKQTK</sequence>
<comment type="caution">
    <text evidence="3">The sequence shown here is derived from an EMBL/GenBank/DDBJ whole genome shotgun (WGS) entry which is preliminary data.</text>
</comment>
<dbReference type="EMBL" id="CAHIKZ030002711">
    <property type="protein sequence ID" value="CAE1291000.1"/>
    <property type="molecule type" value="Genomic_DNA"/>
</dbReference>
<gene>
    <name evidence="3" type="ORF">SPHA_48548</name>
</gene>
<dbReference type="Proteomes" id="UP000597762">
    <property type="component" value="Unassembled WGS sequence"/>
</dbReference>